<name>A0ABT0M6C5_9RHOB</name>
<evidence type="ECO:0000256" key="4">
    <source>
        <dbReference type="ARBA" id="ARBA00032976"/>
    </source>
</evidence>
<sequence>MSNPRIPFQISGASGHLPKLNGRSLLVHVALNVEHWPFERAMPRTVLPPPHGKAVSPDVPNFSWVEYGLRAGMPRILDMMRARGLTGGALLNASVVRTYPQLAELLLADGWEFVGHGLTQRALSLEPDEEAIIAQSLQILRDFSGQKVRAWLGPGLAETTETPEALKRNGIDCVHDWALDDVPHWMTTSHGPMIALPYSLDMNDVPIYAIGNEPSSAMYDRLADTLAQFDAEGSSAVRVLTLALHPHLIGVPHRALYFGRMLDLLLARDDVVFVNSSQMADWFSAARPQPGTSA</sequence>
<dbReference type="Proteomes" id="UP001202550">
    <property type="component" value="Unassembled WGS sequence"/>
</dbReference>
<dbReference type="InterPro" id="IPR002509">
    <property type="entry name" value="NODB_dom"/>
</dbReference>
<evidence type="ECO:0000256" key="2">
    <source>
        <dbReference type="ARBA" id="ARBA00010973"/>
    </source>
</evidence>
<dbReference type="InterPro" id="IPR011330">
    <property type="entry name" value="Glyco_hydro/deAcase_b/a-brl"/>
</dbReference>
<keyword evidence="7" id="KW-1185">Reference proteome</keyword>
<comment type="caution">
    <text evidence="6">The sequence shown here is derived from an EMBL/GenBank/DDBJ whole genome shotgun (WGS) entry which is preliminary data.</text>
</comment>
<dbReference type="Pfam" id="PF01522">
    <property type="entry name" value="Polysacc_deac_1"/>
    <property type="match status" value="1"/>
</dbReference>
<feature type="domain" description="NodB homology" evidence="5">
    <location>
        <begin position="68"/>
        <end position="173"/>
    </location>
</feature>
<organism evidence="6 7">
    <name type="scientific">Roseinatronobacter domitianus</name>
    <dbReference type="NCBI Taxonomy" id="2940293"/>
    <lineage>
        <taxon>Bacteria</taxon>
        <taxon>Pseudomonadati</taxon>
        <taxon>Pseudomonadota</taxon>
        <taxon>Alphaproteobacteria</taxon>
        <taxon>Rhodobacterales</taxon>
        <taxon>Paracoccaceae</taxon>
        <taxon>Roseinatronobacter</taxon>
    </lineage>
</organism>
<comment type="similarity">
    <text evidence="2">Belongs to the polysaccharide deacetylase family.</text>
</comment>
<dbReference type="PANTHER" id="PTHR43123:SF4">
    <property type="entry name" value="POLYSACCHARIDE DEACETYLASE"/>
    <property type="match status" value="1"/>
</dbReference>
<comment type="function">
    <text evidence="1">Is involved in generating a small heat-stable compound (Nod), an acylated oligomer of N-acetylglucosamine, that stimulates mitosis in various plant protoplasts.</text>
</comment>
<proteinExistence type="inferred from homology"/>
<evidence type="ECO:0000256" key="1">
    <source>
        <dbReference type="ARBA" id="ARBA00003236"/>
    </source>
</evidence>
<reference evidence="6 7" key="1">
    <citation type="submission" date="2022-05" db="EMBL/GenBank/DDBJ databases">
        <title>Seasonal and diel survey of microbial diversity of the Tyrrhenian coast.</title>
        <authorList>
            <person name="Gattoni G."/>
            <person name="Corral P."/>
        </authorList>
    </citation>
    <scope>NUCLEOTIDE SEQUENCE [LARGE SCALE GENOMIC DNA]</scope>
    <source>
        <strain evidence="6 7">V10</strain>
    </source>
</reference>
<dbReference type="EMBL" id="JALZWP010000029">
    <property type="protein sequence ID" value="MCL1630203.1"/>
    <property type="molecule type" value="Genomic_DNA"/>
</dbReference>
<gene>
    <name evidence="6" type="ORF">M3N55_15900</name>
</gene>
<accession>A0ABT0M6C5</accession>
<evidence type="ECO:0000313" key="7">
    <source>
        <dbReference type="Proteomes" id="UP001202550"/>
    </source>
</evidence>
<evidence type="ECO:0000313" key="6">
    <source>
        <dbReference type="EMBL" id="MCL1630203.1"/>
    </source>
</evidence>
<evidence type="ECO:0000256" key="3">
    <source>
        <dbReference type="ARBA" id="ARBA00020071"/>
    </source>
</evidence>
<dbReference type="RefSeq" id="WP_249060861.1">
    <property type="nucleotide sequence ID" value="NZ_JALZWP010000029.1"/>
</dbReference>
<dbReference type="Gene3D" id="3.20.20.370">
    <property type="entry name" value="Glycoside hydrolase/deacetylase"/>
    <property type="match status" value="1"/>
</dbReference>
<dbReference type="PANTHER" id="PTHR43123">
    <property type="entry name" value="POLYSACCHARIDE DEACETYLASE-RELATED"/>
    <property type="match status" value="1"/>
</dbReference>
<protein>
    <recommendedName>
        <fullName evidence="3">Chitooligosaccharide deacetylase</fullName>
    </recommendedName>
    <alternativeName>
        <fullName evidence="4">Nodulation protein B</fullName>
    </alternativeName>
</protein>
<evidence type="ECO:0000259" key="5">
    <source>
        <dbReference type="Pfam" id="PF01522"/>
    </source>
</evidence>
<dbReference type="SUPFAM" id="SSF88713">
    <property type="entry name" value="Glycoside hydrolase/deacetylase"/>
    <property type="match status" value="1"/>
</dbReference>